<evidence type="ECO:0000313" key="7">
    <source>
        <dbReference type="EMBL" id="KAK3386771.1"/>
    </source>
</evidence>
<proteinExistence type="inferred from homology"/>
<dbReference type="InterPro" id="IPR006094">
    <property type="entry name" value="Oxid_FAD_bind_N"/>
</dbReference>
<reference evidence="7" key="1">
    <citation type="journal article" date="2023" name="Mol. Phylogenet. Evol.">
        <title>Genome-scale phylogeny and comparative genomics of the fungal order Sordariales.</title>
        <authorList>
            <person name="Hensen N."/>
            <person name="Bonometti L."/>
            <person name="Westerberg I."/>
            <person name="Brannstrom I.O."/>
            <person name="Guillou S."/>
            <person name="Cros-Aarteil S."/>
            <person name="Calhoun S."/>
            <person name="Haridas S."/>
            <person name="Kuo A."/>
            <person name="Mondo S."/>
            <person name="Pangilinan J."/>
            <person name="Riley R."/>
            <person name="LaButti K."/>
            <person name="Andreopoulos B."/>
            <person name="Lipzen A."/>
            <person name="Chen C."/>
            <person name="Yan M."/>
            <person name="Daum C."/>
            <person name="Ng V."/>
            <person name="Clum A."/>
            <person name="Steindorff A."/>
            <person name="Ohm R.A."/>
            <person name="Martin F."/>
            <person name="Silar P."/>
            <person name="Natvig D.O."/>
            <person name="Lalanne C."/>
            <person name="Gautier V."/>
            <person name="Ament-Velasquez S.L."/>
            <person name="Kruys A."/>
            <person name="Hutchinson M.I."/>
            <person name="Powell A.J."/>
            <person name="Barry K."/>
            <person name="Miller A.N."/>
            <person name="Grigoriev I.V."/>
            <person name="Debuchy R."/>
            <person name="Gladieux P."/>
            <person name="Hiltunen Thoren M."/>
            <person name="Johannesson H."/>
        </authorList>
    </citation>
    <scope>NUCLEOTIDE SEQUENCE</scope>
    <source>
        <strain evidence="7">CBS 232.78</strain>
    </source>
</reference>
<evidence type="ECO:0000256" key="1">
    <source>
        <dbReference type="ARBA" id="ARBA00005466"/>
    </source>
</evidence>
<dbReference type="GO" id="GO:0016491">
    <property type="term" value="F:oxidoreductase activity"/>
    <property type="evidence" value="ECO:0007669"/>
    <property type="project" value="UniProtKB-KW"/>
</dbReference>
<dbReference type="Proteomes" id="UP001285441">
    <property type="component" value="Unassembled WGS sequence"/>
</dbReference>
<comment type="caution">
    <text evidence="7">The sequence shown here is derived from an EMBL/GenBank/DDBJ whole genome shotgun (WGS) entry which is preliminary data.</text>
</comment>
<dbReference type="InterPro" id="IPR016169">
    <property type="entry name" value="FAD-bd_PCMH_sub2"/>
</dbReference>
<dbReference type="Gene3D" id="3.30.465.10">
    <property type="match status" value="1"/>
</dbReference>
<keyword evidence="8" id="KW-1185">Reference proteome</keyword>
<evidence type="ECO:0000256" key="3">
    <source>
        <dbReference type="ARBA" id="ARBA00022827"/>
    </source>
</evidence>
<dbReference type="InterPro" id="IPR006093">
    <property type="entry name" value="Oxy_OxRdtase_FAD_BS"/>
</dbReference>
<dbReference type="EMBL" id="JAULSW010000003">
    <property type="protein sequence ID" value="KAK3386771.1"/>
    <property type="molecule type" value="Genomic_DNA"/>
</dbReference>
<dbReference type="Pfam" id="PF08031">
    <property type="entry name" value="BBE"/>
    <property type="match status" value="1"/>
</dbReference>
<dbReference type="Pfam" id="PF01565">
    <property type="entry name" value="FAD_binding_4"/>
    <property type="match status" value="1"/>
</dbReference>
<gene>
    <name evidence="7" type="ORF">B0H63DRAFT_391881</name>
</gene>
<organism evidence="7 8">
    <name type="scientific">Podospora didyma</name>
    <dbReference type="NCBI Taxonomy" id="330526"/>
    <lineage>
        <taxon>Eukaryota</taxon>
        <taxon>Fungi</taxon>
        <taxon>Dikarya</taxon>
        <taxon>Ascomycota</taxon>
        <taxon>Pezizomycotina</taxon>
        <taxon>Sordariomycetes</taxon>
        <taxon>Sordariomycetidae</taxon>
        <taxon>Sordariales</taxon>
        <taxon>Podosporaceae</taxon>
        <taxon>Podospora</taxon>
    </lineage>
</organism>
<name>A0AAE0NSA1_9PEZI</name>
<keyword evidence="5" id="KW-0812">Transmembrane</keyword>
<keyword evidence="3" id="KW-0274">FAD</keyword>
<evidence type="ECO:0000313" key="8">
    <source>
        <dbReference type="Proteomes" id="UP001285441"/>
    </source>
</evidence>
<dbReference type="Gene3D" id="3.40.462.20">
    <property type="match status" value="1"/>
</dbReference>
<evidence type="ECO:0000256" key="4">
    <source>
        <dbReference type="ARBA" id="ARBA00023002"/>
    </source>
</evidence>
<sequence length="558" mass="61796">MEALLANQLAREKKKSRNKNWLIAGITVVAIGAHYFNRPEAASLQVLQQATESTPLSKVSVPKQQAAPTVAPTVSLQDCLNAVCAGRDDCVHYDGHGSFKYFFEWLRPLNLAYLFTPAAVVRPRTAAEVSAVVKCAAQAGVKVQAKSGGHSYGNYGLGGQDGSVSVDLVNFQDVWVNTTGNSWQAHIGAGGKLGDIDEKLVPFKRAFAHGVCPGVGIGGHATIGGLGPMSRMWGSCLDHVEEVEVVVADGRILRANNRENADLFWALKGAGASFGIITKFVMKTHPEPQEVVDYVYNFQYSHMEQMVDFFVAWQKLVADPNLDRRLGTEFMLHPLGARVSATWYGTRDEFRKTGIPNRLPSGNDSFAINENSWIGHLYKAAQKEALKLSDIPNHFYSRSLGFTRNDLLSKASVMELFKWVDEAPKGTLAWFIIFDASGGIISDLPNNATAYAHRDKIHFYQSYGLNILHMSSKTKAFLDNFHQNLLNFLPARDPHGTYPGYVDPYLKNAQEEYWMGNLPTLEAVKSKWDPQDTFHNPQSVRPKTSAKLEFANENLNDQ</sequence>
<accession>A0AAE0NSA1</accession>
<dbReference type="PANTHER" id="PTHR42973:SF17">
    <property type="entry name" value="OXIDASE, PUTATIVE (AFU_ORTHOLOGUE AFUA_6G14340)-RELATED"/>
    <property type="match status" value="1"/>
</dbReference>
<evidence type="ECO:0000259" key="6">
    <source>
        <dbReference type="PROSITE" id="PS51387"/>
    </source>
</evidence>
<keyword evidence="5" id="KW-0472">Membrane</keyword>
<dbReference type="InterPro" id="IPR012951">
    <property type="entry name" value="BBE"/>
</dbReference>
<dbReference type="SUPFAM" id="SSF56176">
    <property type="entry name" value="FAD-binding/transporter-associated domain-like"/>
    <property type="match status" value="1"/>
</dbReference>
<evidence type="ECO:0000256" key="2">
    <source>
        <dbReference type="ARBA" id="ARBA00022630"/>
    </source>
</evidence>
<dbReference type="PROSITE" id="PS51387">
    <property type="entry name" value="FAD_PCMH"/>
    <property type="match status" value="1"/>
</dbReference>
<dbReference type="GO" id="GO:0071949">
    <property type="term" value="F:FAD binding"/>
    <property type="evidence" value="ECO:0007669"/>
    <property type="project" value="InterPro"/>
</dbReference>
<dbReference type="InterPro" id="IPR050416">
    <property type="entry name" value="FAD-linked_Oxidoreductase"/>
</dbReference>
<keyword evidence="2" id="KW-0285">Flavoprotein</keyword>
<dbReference type="PANTHER" id="PTHR42973">
    <property type="entry name" value="BINDING OXIDOREDUCTASE, PUTATIVE (AFU_ORTHOLOGUE AFUA_1G17690)-RELATED"/>
    <property type="match status" value="1"/>
</dbReference>
<keyword evidence="4" id="KW-0560">Oxidoreductase</keyword>
<feature type="transmembrane region" description="Helical" evidence="5">
    <location>
        <begin position="21"/>
        <end position="37"/>
    </location>
</feature>
<dbReference type="InterPro" id="IPR016166">
    <property type="entry name" value="FAD-bd_PCMH"/>
</dbReference>
<protein>
    <recommendedName>
        <fullName evidence="6">FAD-binding PCMH-type domain-containing protein</fullName>
    </recommendedName>
</protein>
<reference evidence="7" key="2">
    <citation type="submission" date="2023-06" db="EMBL/GenBank/DDBJ databases">
        <authorList>
            <consortium name="Lawrence Berkeley National Laboratory"/>
            <person name="Haridas S."/>
            <person name="Hensen N."/>
            <person name="Bonometti L."/>
            <person name="Westerberg I."/>
            <person name="Brannstrom I.O."/>
            <person name="Guillou S."/>
            <person name="Cros-Aarteil S."/>
            <person name="Calhoun S."/>
            <person name="Kuo A."/>
            <person name="Mondo S."/>
            <person name="Pangilinan J."/>
            <person name="Riley R."/>
            <person name="LaButti K."/>
            <person name="Andreopoulos B."/>
            <person name="Lipzen A."/>
            <person name="Chen C."/>
            <person name="Yanf M."/>
            <person name="Daum C."/>
            <person name="Ng V."/>
            <person name="Clum A."/>
            <person name="Steindorff A."/>
            <person name="Ohm R."/>
            <person name="Martin F."/>
            <person name="Silar P."/>
            <person name="Natvig D."/>
            <person name="Lalanne C."/>
            <person name="Gautier V."/>
            <person name="Ament-velasquez S.L."/>
            <person name="Kruys A."/>
            <person name="Hutchinson M.I."/>
            <person name="Powell A.J."/>
            <person name="Barry K."/>
            <person name="Miller A.N."/>
            <person name="Grigoriev I.V."/>
            <person name="Debuchy R."/>
            <person name="Gladieux P."/>
            <person name="Thoren M.H."/>
            <person name="Johannesson H."/>
        </authorList>
    </citation>
    <scope>NUCLEOTIDE SEQUENCE</scope>
    <source>
        <strain evidence="7">CBS 232.78</strain>
    </source>
</reference>
<feature type="domain" description="FAD-binding PCMH-type" evidence="6">
    <location>
        <begin position="113"/>
        <end position="287"/>
    </location>
</feature>
<dbReference type="InterPro" id="IPR036318">
    <property type="entry name" value="FAD-bd_PCMH-like_sf"/>
</dbReference>
<dbReference type="AlphaFoldDB" id="A0AAE0NSA1"/>
<evidence type="ECO:0000256" key="5">
    <source>
        <dbReference type="SAM" id="Phobius"/>
    </source>
</evidence>
<dbReference type="PROSITE" id="PS00862">
    <property type="entry name" value="OX2_COVAL_FAD"/>
    <property type="match status" value="1"/>
</dbReference>
<keyword evidence="5" id="KW-1133">Transmembrane helix</keyword>
<comment type="similarity">
    <text evidence="1">Belongs to the oxygen-dependent FAD-linked oxidoreductase family.</text>
</comment>